<dbReference type="InterPro" id="IPR023616">
    <property type="entry name" value="Cyt_c_oxase-like_su1_dom"/>
</dbReference>
<feature type="transmembrane region" description="Helical" evidence="13">
    <location>
        <begin position="755"/>
        <end position="775"/>
    </location>
</feature>
<dbReference type="Proteomes" id="UP000325161">
    <property type="component" value="Chromosome"/>
</dbReference>
<keyword evidence="13" id="KW-1133">Transmembrane helix</keyword>
<dbReference type="InterPro" id="IPR014241">
    <property type="entry name" value="Cyt_c_oxidase_su1_bac"/>
</dbReference>
<dbReference type="PANTHER" id="PTHR10422">
    <property type="entry name" value="CYTOCHROME C OXIDASE SUBUNIT 1"/>
    <property type="match status" value="1"/>
</dbReference>
<keyword evidence="9" id="KW-0408">Iron</keyword>
<feature type="transmembrane region" description="Helical" evidence="13">
    <location>
        <begin position="96"/>
        <end position="121"/>
    </location>
</feature>
<keyword evidence="8" id="KW-0249">Electron transport</keyword>
<evidence type="ECO:0000256" key="9">
    <source>
        <dbReference type="ARBA" id="ARBA00023004"/>
    </source>
</evidence>
<dbReference type="GO" id="GO:0020037">
    <property type="term" value="F:heme binding"/>
    <property type="evidence" value="ECO:0007669"/>
    <property type="project" value="InterPro"/>
</dbReference>
<evidence type="ECO:0000256" key="11">
    <source>
        <dbReference type="ARBA" id="ARBA00047816"/>
    </source>
</evidence>
<dbReference type="PROSITE" id="PS50855">
    <property type="entry name" value="COX1"/>
    <property type="match status" value="1"/>
</dbReference>
<evidence type="ECO:0000313" key="15">
    <source>
        <dbReference type="EMBL" id="QEI04923.1"/>
    </source>
</evidence>
<feature type="transmembrane region" description="Helical" evidence="13">
    <location>
        <begin position="340"/>
        <end position="364"/>
    </location>
</feature>
<feature type="transmembrane region" description="Helical" evidence="13">
    <location>
        <begin position="54"/>
        <end position="76"/>
    </location>
</feature>
<comment type="pathway">
    <text evidence="1">Energy metabolism; oxidative phosphorylation.</text>
</comment>
<reference evidence="15 16" key="1">
    <citation type="submission" date="2019-08" db="EMBL/GenBank/DDBJ databases">
        <title>Amphibian skin-associated Pigmentiphaga: genome sequence and occurrence across geography and hosts.</title>
        <authorList>
            <person name="Bletz M.C."/>
            <person name="Bunk B."/>
            <person name="Sproeer C."/>
            <person name="Biwer P."/>
            <person name="Reiter S."/>
            <person name="Rabemananjara F.C.E."/>
            <person name="Schulz S."/>
            <person name="Overmann J."/>
            <person name="Vences M."/>
        </authorList>
    </citation>
    <scope>NUCLEOTIDE SEQUENCE [LARGE SCALE GENOMIC DNA]</scope>
    <source>
        <strain evidence="15 16">Mada1488</strain>
    </source>
</reference>
<dbReference type="GO" id="GO:0006119">
    <property type="term" value="P:oxidative phosphorylation"/>
    <property type="evidence" value="ECO:0007669"/>
    <property type="project" value="UniProtKB-UniPathway"/>
</dbReference>
<feature type="transmembrane region" description="Helical" evidence="13">
    <location>
        <begin position="787"/>
        <end position="814"/>
    </location>
</feature>
<dbReference type="GO" id="GO:0046872">
    <property type="term" value="F:metal ion binding"/>
    <property type="evidence" value="ECO:0007669"/>
    <property type="project" value="UniProtKB-KW"/>
</dbReference>
<feature type="transmembrane region" description="Helical" evidence="13">
    <location>
        <begin position="835"/>
        <end position="853"/>
    </location>
</feature>
<dbReference type="SUPFAM" id="SSF81442">
    <property type="entry name" value="Cytochrome c oxidase subunit I-like"/>
    <property type="match status" value="1"/>
</dbReference>
<evidence type="ECO:0000256" key="5">
    <source>
        <dbReference type="ARBA" id="ARBA00022617"/>
    </source>
</evidence>
<evidence type="ECO:0000256" key="12">
    <source>
        <dbReference type="SAM" id="MobiDB-lite"/>
    </source>
</evidence>
<dbReference type="KEGG" id="pacr:FXN63_03000"/>
<dbReference type="GO" id="GO:0016491">
    <property type="term" value="F:oxidoreductase activity"/>
    <property type="evidence" value="ECO:0007669"/>
    <property type="project" value="UniProtKB-KW"/>
</dbReference>
<keyword evidence="5" id="KW-0349">Heme</keyword>
<dbReference type="RefSeq" id="WP_148812711.1">
    <property type="nucleotide sequence ID" value="NZ_CP043046.1"/>
</dbReference>
<comment type="catalytic activity">
    <reaction evidence="11">
        <text>4 Fe(II)-[cytochrome c] + O2 + 8 H(+)(in) = 4 Fe(III)-[cytochrome c] + 2 H2O + 4 H(+)(out)</text>
        <dbReference type="Rhea" id="RHEA:11436"/>
        <dbReference type="Rhea" id="RHEA-COMP:10350"/>
        <dbReference type="Rhea" id="RHEA-COMP:14399"/>
        <dbReference type="ChEBI" id="CHEBI:15377"/>
        <dbReference type="ChEBI" id="CHEBI:15378"/>
        <dbReference type="ChEBI" id="CHEBI:15379"/>
        <dbReference type="ChEBI" id="CHEBI:29033"/>
        <dbReference type="ChEBI" id="CHEBI:29034"/>
        <dbReference type="EC" id="7.1.1.9"/>
    </reaction>
</comment>
<dbReference type="InterPro" id="IPR000883">
    <property type="entry name" value="Cyt_C_Oxase_1"/>
</dbReference>
<feature type="transmembrane region" description="Helical" evidence="13">
    <location>
        <begin position="281"/>
        <end position="301"/>
    </location>
</feature>
<dbReference type="OrthoDB" id="9803294at2"/>
<feature type="transmembrane region" description="Helical" evidence="13">
    <location>
        <begin position="414"/>
        <end position="434"/>
    </location>
</feature>
<name>A0A5C0AUF2_9BURK</name>
<keyword evidence="15" id="KW-0560">Oxidoreductase</keyword>
<keyword evidence="4" id="KW-0813">Transport</keyword>
<dbReference type="GO" id="GO:0015990">
    <property type="term" value="P:electron transport coupled proton transport"/>
    <property type="evidence" value="ECO:0007669"/>
    <property type="project" value="InterPro"/>
</dbReference>
<evidence type="ECO:0000256" key="3">
    <source>
        <dbReference type="ARBA" id="ARBA00012949"/>
    </source>
</evidence>
<keyword evidence="7" id="KW-0479">Metal-binding</keyword>
<feature type="transmembrane region" description="Helical" evidence="13">
    <location>
        <begin position="603"/>
        <end position="620"/>
    </location>
</feature>
<dbReference type="InterPro" id="IPR013833">
    <property type="entry name" value="Cyt_c_oxidase_su3_a-hlx"/>
</dbReference>
<dbReference type="EMBL" id="CP043046">
    <property type="protein sequence ID" value="QEI04923.1"/>
    <property type="molecule type" value="Genomic_DNA"/>
</dbReference>
<dbReference type="AlphaFoldDB" id="A0A5C0AUF2"/>
<dbReference type="CDD" id="cd01662">
    <property type="entry name" value="Ubiquinol_Oxidase_I"/>
    <property type="match status" value="1"/>
</dbReference>
<evidence type="ECO:0000256" key="4">
    <source>
        <dbReference type="ARBA" id="ARBA00022448"/>
    </source>
</evidence>
<proteinExistence type="inferred from homology"/>
<keyword evidence="13" id="KW-0812">Transmembrane</keyword>
<dbReference type="GO" id="GO:0022904">
    <property type="term" value="P:respiratory electron transport chain"/>
    <property type="evidence" value="ECO:0007669"/>
    <property type="project" value="InterPro"/>
</dbReference>
<gene>
    <name evidence="15" type="primary">ctaD</name>
    <name evidence="15" type="ORF">FXN63_03000</name>
</gene>
<protein>
    <recommendedName>
        <fullName evidence="3">cytochrome-c oxidase</fullName>
        <ecNumber evidence="3">7.1.1.9</ecNumber>
    </recommendedName>
</protein>
<dbReference type="EC" id="7.1.1.9" evidence="3"/>
<dbReference type="Pfam" id="PF00115">
    <property type="entry name" value="COX1"/>
    <property type="match status" value="1"/>
</dbReference>
<feature type="transmembrane region" description="Helical" evidence="13">
    <location>
        <begin position="626"/>
        <end position="644"/>
    </location>
</feature>
<dbReference type="InterPro" id="IPR035973">
    <property type="entry name" value="Cyt_c_oxidase_su3-like_sf"/>
</dbReference>
<feature type="domain" description="Cytochrome oxidase subunit I profile" evidence="14">
    <location>
        <begin position="31"/>
        <end position="551"/>
    </location>
</feature>
<organism evidence="15 16">
    <name type="scientific">Pigmentiphaga aceris</name>
    <dbReference type="NCBI Taxonomy" id="1940612"/>
    <lineage>
        <taxon>Bacteria</taxon>
        <taxon>Pseudomonadati</taxon>
        <taxon>Pseudomonadota</taxon>
        <taxon>Betaproteobacteria</taxon>
        <taxon>Burkholderiales</taxon>
        <taxon>Alcaligenaceae</taxon>
        <taxon>Pigmentiphaga</taxon>
    </lineage>
</organism>
<feature type="transmembrane region" description="Helical" evidence="13">
    <location>
        <begin position="488"/>
        <end position="509"/>
    </location>
</feature>
<feature type="transmembrane region" description="Helical" evidence="13">
    <location>
        <begin position="183"/>
        <end position="209"/>
    </location>
</feature>
<evidence type="ECO:0000259" key="14">
    <source>
        <dbReference type="PROSITE" id="PS50855"/>
    </source>
</evidence>
<evidence type="ECO:0000256" key="7">
    <source>
        <dbReference type="ARBA" id="ARBA00022723"/>
    </source>
</evidence>
<dbReference type="PRINTS" id="PR01165">
    <property type="entry name" value="CYCOXIDASEI"/>
</dbReference>
<keyword evidence="10" id="KW-0186">Copper</keyword>
<evidence type="ECO:0000256" key="1">
    <source>
        <dbReference type="ARBA" id="ARBA00004673"/>
    </source>
</evidence>
<feature type="transmembrane region" description="Helical" evidence="13">
    <location>
        <begin position="376"/>
        <end position="402"/>
    </location>
</feature>
<evidence type="ECO:0000313" key="16">
    <source>
        <dbReference type="Proteomes" id="UP000325161"/>
    </source>
</evidence>
<keyword evidence="16" id="KW-1185">Reference proteome</keyword>
<feature type="transmembrane region" description="Helical" evidence="13">
    <location>
        <begin position="714"/>
        <end position="735"/>
    </location>
</feature>
<feature type="transmembrane region" description="Helical" evidence="13">
    <location>
        <begin position="141"/>
        <end position="163"/>
    </location>
</feature>
<dbReference type="PANTHER" id="PTHR10422:SF35">
    <property type="entry name" value="CYTOCHROME BO(3) UBIQUINOL OXIDASE SUBUNIT 1"/>
    <property type="match status" value="1"/>
</dbReference>
<evidence type="ECO:0000256" key="6">
    <source>
        <dbReference type="ARBA" id="ARBA00022660"/>
    </source>
</evidence>
<evidence type="ECO:0000256" key="13">
    <source>
        <dbReference type="SAM" id="Phobius"/>
    </source>
</evidence>
<dbReference type="Gene3D" id="1.20.120.80">
    <property type="entry name" value="Cytochrome c oxidase, subunit III, four-helix bundle"/>
    <property type="match status" value="1"/>
</dbReference>
<feature type="transmembrane region" description="Helical" evidence="13">
    <location>
        <begin position="308"/>
        <end position="328"/>
    </location>
</feature>
<feature type="region of interest" description="Disordered" evidence="12">
    <location>
        <begin position="1"/>
        <end position="25"/>
    </location>
</feature>
<feature type="transmembrane region" description="Helical" evidence="13">
    <location>
        <begin position="221"/>
        <end position="247"/>
    </location>
</feature>
<evidence type="ECO:0000256" key="10">
    <source>
        <dbReference type="ARBA" id="ARBA00023008"/>
    </source>
</evidence>
<evidence type="ECO:0000256" key="2">
    <source>
        <dbReference type="ARBA" id="ARBA00009578"/>
    </source>
</evidence>
<keyword evidence="6" id="KW-0679">Respiratory chain</keyword>
<feature type="transmembrane region" description="Helical" evidence="13">
    <location>
        <begin position="678"/>
        <end position="702"/>
    </location>
</feature>
<dbReference type="InterPro" id="IPR036927">
    <property type="entry name" value="Cyt_c_oxase-like_su1_sf"/>
</dbReference>
<dbReference type="GO" id="GO:0004129">
    <property type="term" value="F:cytochrome-c oxidase activity"/>
    <property type="evidence" value="ECO:0007669"/>
    <property type="project" value="UniProtKB-EC"/>
</dbReference>
<comment type="similarity">
    <text evidence="2">Belongs to the heme-copper respiratory oxidase family.</text>
</comment>
<feature type="transmembrane region" description="Helical" evidence="13">
    <location>
        <begin position="446"/>
        <end position="468"/>
    </location>
</feature>
<dbReference type="UniPathway" id="UPA00705"/>
<keyword evidence="13" id="KW-0472">Membrane</keyword>
<sequence>MSDTLQNHRLAHPAPRGQPAADGLSPVARHHQMDKVWGAPRGWRGLSSVNHTTIGLRFIGTALVFFLIGGVLAMLIRAQLAVSGNDFLDAATYNQIFTMHGTVMMFLFAIPMLEGFALYLLPKILGSRDLAYPRLGAYAYWCYLFGGLILIGAMVLGVAPHQGWFMYTPLSGATYSPGINADVWLIGVTFSEISAVCGGIELIATILRMRAPGMSLLRMPLFAWYILVAAAMIVVGFPPLILGSILLEVERSFGWAFFDVARGGDSLLWQHLFWMFGHPEVYIIFLPAAGMVSMMIPTFAGRAMVGHVWVVASVLAMGVLSFGLWVHHMFTVGIPQLAQMFFSAASMLVAIPTAVQFFAWIATLWAGKPVIRLPMLYLFGFLFVFVCGGLTGVILALVPFNWQVHDTHFVVAHLHYVLVGGMVFPLLAAVYYWMPHVTGRMPSETLGKWAFWLIFIGFNLTFLIMHLTGLLGMPRRVYTYPGDVGWDVFNLASSIGGFVQAIGFALFLLDVVLHGRMGKVAPTNPWGAGSLEWAMPTPTPTYNIASLPEVRSREPVWDEPDLGTQLAAGQGDLPSAEHGIRQTIAVEPLSGQRSSVIELPGSSWMPLFAALTTAVFFLGLLFKQYLWVPVGGGLSLAIFLFWAWRTGKRHDPAPIRLRPDDTAVLPTHHAVTDDAPGWWGVTFALVADAMVLASLLFGYLFLWTVAPNWPPPQWITRELAMPLLAIGALFGAAWVARQAHAGLRHSRLTPARSALCAWASAVAGIIAFLALTRVLQESVPDPRVHAYASIVSALLIYALIHIAIGVVMSVHVACRTHAGYVSSVRQLEPRILRRWWAYTATSGAVILAAIHFLPETLA</sequence>
<dbReference type="SUPFAM" id="SSF81452">
    <property type="entry name" value="Cytochrome c oxidase subunit III-like"/>
    <property type="match status" value="1"/>
</dbReference>
<evidence type="ECO:0000256" key="8">
    <source>
        <dbReference type="ARBA" id="ARBA00022982"/>
    </source>
</evidence>
<dbReference type="GO" id="GO:0016020">
    <property type="term" value="C:membrane"/>
    <property type="evidence" value="ECO:0007669"/>
    <property type="project" value="InterPro"/>
</dbReference>
<accession>A0A5C0AUF2</accession>
<dbReference type="NCBIfam" id="TIGR02891">
    <property type="entry name" value="CtaD_CoxA"/>
    <property type="match status" value="1"/>
</dbReference>
<dbReference type="Gene3D" id="1.20.210.10">
    <property type="entry name" value="Cytochrome c oxidase-like, subunit I domain"/>
    <property type="match status" value="1"/>
</dbReference>